<dbReference type="InterPro" id="IPR011009">
    <property type="entry name" value="Kinase-like_dom_sf"/>
</dbReference>
<dbReference type="SUPFAM" id="SSF56112">
    <property type="entry name" value="Protein kinase-like (PK-like)"/>
    <property type="match status" value="1"/>
</dbReference>
<evidence type="ECO:0000313" key="3">
    <source>
        <dbReference type="Proteomes" id="UP000324832"/>
    </source>
</evidence>
<name>A0A5E4PVM6_9NEOP</name>
<keyword evidence="3" id="KW-1185">Reference proteome</keyword>
<gene>
    <name evidence="2" type="ORF">LSINAPIS_LOCUS2395</name>
</gene>
<dbReference type="AlphaFoldDB" id="A0A5E4PVM6"/>
<dbReference type="InterPro" id="IPR015897">
    <property type="entry name" value="CHK_kinase-like"/>
</dbReference>
<protein>
    <recommendedName>
        <fullName evidence="1">CHK kinase-like domain-containing protein</fullName>
    </recommendedName>
</protein>
<dbReference type="Pfam" id="PF02958">
    <property type="entry name" value="EcKL"/>
    <property type="match status" value="2"/>
</dbReference>
<sequence>MCTRRSSVSKDLLKIIHKIAEVKNVKDIQFNSFSDFSDIDSFASGLYKVIIKGKRDGIKIRIKILIKWHTKVADRLCFREAYRREYMFVTKVLPIFLHIQRTYMTNEGLKVKFPNYVLASIDYNEEVIVVHILQNYKLLNRFYKMDFAHASLVIRSLAKLHAFSFIAAKLFPRDFEEIKRLFDNDVQYSDLNNIPNSLEWYFNASVSIIFDSEIRLKLQHISNKISLILNRCTAPGDKPVDLVFVDYQMARLASPVTDISYFFFMTSDYEFLKHNYDHLLYIYYATLSASLHECKVNAEEVFPRRIFEEHLKKYSILGLIEALISMKIITAESDEAHKMTEMKHQSCNGLHQFETQNQSLFVNRVNGIANFYFERNYSIDHFVSE</sequence>
<proteinExistence type="predicted"/>
<evidence type="ECO:0000313" key="2">
    <source>
        <dbReference type="EMBL" id="VVC89213.1"/>
    </source>
</evidence>
<dbReference type="PANTHER" id="PTHR11012">
    <property type="entry name" value="PROTEIN KINASE-LIKE DOMAIN-CONTAINING"/>
    <property type="match status" value="1"/>
</dbReference>
<dbReference type="InterPro" id="IPR004119">
    <property type="entry name" value="EcKL"/>
</dbReference>
<feature type="domain" description="CHK kinase-like" evidence="1">
    <location>
        <begin position="128"/>
        <end position="293"/>
    </location>
</feature>
<evidence type="ECO:0000259" key="1">
    <source>
        <dbReference type="SMART" id="SM00587"/>
    </source>
</evidence>
<dbReference type="Proteomes" id="UP000324832">
    <property type="component" value="Unassembled WGS sequence"/>
</dbReference>
<reference evidence="2 3" key="1">
    <citation type="submission" date="2017-07" db="EMBL/GenBank/DDBJ databases">
        <authorList>
            <person name="Talla V."/>
            <person name="Backstrom N."/>
        </authorList>
    </citation>
    <scope>NUCLEOTIDE SEQUENCE [LARGE SCALE GENOMIC DNA]</scope>
</reference>
<accession>A0A5E4PVM6</accession>
<dbReference type="SMART" id="SM00587">
    <property type="entry name" value="CHK"/>
    <property type="match status" value="1"/>
</dbReference>
<dbReference type="PANTHER" id="PTHR11012:SF30">
    <property type="entry name" value="PROTEIN KINASE-LIKE DOMAIN-CONTAINING"/>
    <property type="match status" value="1"/>
</dbReference>
<organism evidence="2 3">
    <name type="scientific">Leptidea sinapis</name>
    <dbReference type="NCBI Taxonomy" id="189913"/>
    <lineage>
        <taxon>Eukaryota</taxon>
        <taxon>Metazoa</taxon>
        <taxon>Ecdysozoa</taxon>
        <taxon>Arthropoda</taxon>
        <taxon>Hexapoda</taxon>
        <taxon>Insecta</taxon>
        <taxon>Pterygota</taxon>
        <taxon>Neoptera</taxon>
        <taxon>Endopterygota</taxon>
        <taxon>Lepidoptera</taxon>
        <taxon>Glossata</taxon>
        <taxon>Ditrysia</taxon>
        <taxon>Papilionoidea</taxon>
        <taxon>Pieridae</taxon>
        <taxon>Dismorphiinae</taxon>
        <taxon>Leptidea</taxon>
    </lineage>
</organism>
<dbReference type="EMBL" id="FZQP02000482">
    <property type="protein sequence ID" value="VVC89213.1"/>
    <property type="molecule type" value="Genomic_DNA"/>
</dbReference>